<evidence type="ECO:0000313" key="2">
    <source>
        <dbReference type="EMBL" id="QBK88807.1"/>
    </source>
</evidence>
<proteinExistence type="predicted"/>
<reference evidence="2" key="1">
    <citation type="journal article" date="2019" name="MBio">
        <title>Virus Genomes from Deep Sea Sediments Expand the Ocean Megavirome and Support Independent Origins of Viral Gigantism.</title>
        <authorList>
            <person name="Backstrom D."/>
            <person name="Yutin N."/>
            <person name="Jorgensen S.L."/>
            <person name="Dharamshi J."/>
            <person name="Homa F."/>
            <person name="Zaremba-Niedwiedzka K."/>
            <person name="Spang A."/>
            <person name="Wolf Y.I."/>
            <person name="Koonin E.V."/>
            <person name="Ettema T.J."/>
        </authorList>
    </citation>
    <scope>NUCLEOTIDE SEQUENCE</scope>
</reference>
<evidence type="ECO:0000256" key="1">
    <source>
        <dbReference type="SAM" id="MobiDB-lite"/>
    </source>
</evidence>
<name>A0A481Z149_9VIRU</name>
<sequence length="59" mass="6212">MAHTFEMIVCTGVMEKVIILIVASIVPFPHHLSILGGAGDQDLGTGGEDEDHPNGSIKL</sequence>
<dbReference type="EMBL" id="MK500399">
    <property type="protein sequence ID" value="QBK88807.1"/>
    <property type="molecule type" value="Genomic_DNA"/>
</dbReference>
<feature type="region of interest" description="Disordered" evidence="1">
    <location>
        <begin position="39"/>
        <end position="59"/>
    </location>
</feature>
<accession>A0A481Z149</accession>
<protein>
    <submittedName>
        <fullName evidence="2">Uncharacterized protein</fullName>
    </submittedName>
</protein>
<organism evidence="2">
    <name type="scientific">Mimivirus LCMiAC01</name>
    <dbReference type="NCBI Taxonomy" id="2506608"/>
    <lineage>
        <taxon>Viruses</taxon>
        <taxon>Varidnaviria</taxon>
        <taxon>Bamfordvirae</taxon>
        <taxon>Nucleocytoviricota</taxon>
        <taxon>Megaviricetes</taxon>
        <taxon>Imitervirales</taxon>
        <taxon>Mimiviridae</taxon>
        <taxon>Klosneuvirinae</taxon>
    </lineage>
</organism>
<gene>
    <name evidence="2" type="ORF">LCMiAC01_04890</name>
</gene>